<name>A0A401SKF7_CHIPU</name>
<feature type="transmembrane region" description="Helical" evidence="8">
    <location>
        <begin position="154"/>
        <end position="172"/>
    </location>
</feature>
<dbReference type="GO" id="GO:0006506">
    <property type="term" value="P:GPI anchor biosynthetic process"/>
    <property type="evidence" value="ECO:0007669"/>
    <property type="project" value="UniProtKB-UniPathway"/>
</dbReference>
<comment type="caution">
    <text evidence="9">The sequence shown here is derived from an EMBL/GenBank/DDBJ whole genome shotgun (WGS) entry which is preliminary data.</text>
</comment>
<evidence type="ECO:0000256" key="1">
    <source>
        <dbReference type="ARBA" id="ARBA00004477"/>
    </source>
</evidence>
<dbReference type="InterPro" id="IPR009580">
    <property type="entry name" value="GPI_biosynthesis_protein_Pig-F"/>
</dbReference>
<dbReference type="UniPathway" id="UPA00196"/>
<accession>A0A401SKF7</accession>
<evidence type="ECO:0000256" key="5">
    <source>
        <dbReference type="ARBA" id="ARBA00022824"/>
    </source>
</evidence>
<evidence type="ECO:0000256" key="3">
    <source>
        <dbReference type="ARBA" id="ARBA00022502"/>
    </source>
</evidence>
<feature type="transmembrane region" description="Helical" evidence="8">
    <location>
        <begin position="12"/>
        <end position="29"/>
    </location>
</feature>
<dbReference type="OMA" id="DHEIKAM"/>
<feature type="transmembrane region" description="Helical" evidence="8">
    <location>
        <begin position="114"/>
        <end position="133"/>
    </location>
</feature>
<feature type="transmembrane region" description="Helical" evidence="8">
    <location>
        <begin position="41"/>
        <end position="61"/>
    </location>
</feature>
<evidence type="ECO:0000256" key="2">
    <source>
        <dbReference type="ARBA" id="ARBA00004687"/>
    </source>
</evidence>
<reference evidence="9 10" key="1">
    <citation type="journal article" date="2018" name="Nat. Ecol. Evol.">
        <title>Shark genomes provide insights into elasmobranch evolution and the origin of vertebrates.</title>
        <authorList>
            <person name="Hara Y"/>
            <person name="Yamaguchi K"/>
            <person name="Onimaru K"/>
            <person name="Kadota M"/>
            <person name="Koyanagi M"/>
            <person name="Keeley SD"/>
            <person name="Tatsumi K"/>
            <person name="Tanaka K"/>
            <person name="Motone F"/>
            <person name="Kageyama Y"/>
            <person name="Nozu R"/>
            <person name="Adachi N"/>
            <person name="Nishimura O"/>
            <person name="Nakagawa R"/>
            <person name="Tanegashima C"/>
            <person name="Kiyatake I"/>
            <person name="Matsumoto R"/>
            <person name="Murakumo K"/>
            <person name="Nishida K"/>
            <person name="Terakita A"/>
            <person name="Kuratani S"/>
            <person name="Sato K"/>
            <person name="Hyodo S Kuraku.S."/>
        </authorList>
    </citation>
    <scope>NUCLEOTIDE SEQUENCE [LARGE SCALE GENOMIC DNA]</scope>
</reference>
<feature type="transmembrane region" description="Helical" evidence="8">
    <location>
        <begin position="81"/>
        <end position="102"/>
    </location>
</feature>
<keyword evidence="4 8" id="KW-0812">Transmembrane</keyword>
<evidence type="ECO:0000313" key="9">
    <source>
        <dbReference type="EMBL" id="GCC30869.1"/>
    </source>
</evidence>
<feature type="transmembrane region" description="Helical" evidence="8">
    <location>
        <begin position="184"/>
        <end position="210"/>
    </location>
</feature>
<sequence length="220" mass="24762">MRDIELRGMFSAHIILVLSIVFSTLVPSLFLDEFSVTGTHLLWLCVCSATVSAVTIVLYLLLETNPTSSKKNSPSSKVTKIFRSCLLFFISCVIFHGILVLYGAPLLVSFRETFMFAVLLSTFTTLRCLCMLGPNVQAWIRVFSKNGAMSIWDTSLQITTICSLFGAWLGAIPIPLDWDRPWQVWPISCTLGATLGFTISLVIAPLWIYWHKKHLTYKCR</sequence>
<keyword evidence="6 8" id="KW-1133">Transmembrane helix</keyword>
<dbReference type="AlphaFoldDB" id="A0A401SKF7"/>
<comment type="subcellular location">
    <subcellularLocation>
        <location evidence="1">Endoplasmic reticulum membrane</location>
        <topology evidence="1">Multi-pass membrane protein</topology>
    </subcellularLocation>
</comment>
<dbReference type="STRING" id="137246.A0A401SKF7"/>
<dbReference type="GO" id="GO:0005789">
    <property type="term" value="C:endoplasmic reticulum membrane"/>
    <property type="evidence" value="ECO:0007669"/>
    <property type="project" value="UniProtKB-SubCell"/>
</dbReference>
<keyword evidence="7 8" id="KW-0472">Membrane</keyword>
<dbReference type="EMBL" id="BEZZ01000329">
    <property type="protein sequence ID" value="GCC30869.1"/>
    <property type="molecule type" value="Genomic_DNA"/>
</dbReference>
<evidence type="ECO:0000313" key="10">
    <source>
        <dbReference type="Proteomes" id="UP000287033"/>
    </source>
</evidence>
<organism evidence="9 10">
    <name type="scientific">Chiloscyllium punctatum</name>
    <name type="common">Brownbanded bambooshark</name>
    <name type="synonym">Hemiscyllium punctatum</name>
    <dbReference type="NCBI Taxonomy" id="137246"/>
    <lineage>
        <taxon>Eukaryota</taxon>
        <taxon>Metazoa</taxon>
        <taxon>Chordata</taxon>
        <taxon>Craniata</taxon>
        <taxon>Vertebrata</taxon>
        <taxon>Chondrichthyes</taxon>
        <taxon>Elasmobranchii</taxon>
        <taxon>Galeomorphii</taxon>
        <taxon>Galeoidea</taxon>
        <taxon>Orectolobiformes</taxon>
        <taxon>Hemiscylliidae</taxon>
        <taxon>Chiloscyllium</taxon>
    </lineage>
</organism>
<evidence type="ECO:0000256" key="4">
    <source>
        <dbReference type="ARBA" id="ARBA00022692"/>
    </source>
</evidence>
<evidence type="ECO:0000256" key="7">
    <source>
        <dbReference type="ARBA" id="ARBA00023136"/>
    </source>
</evidence>
<dbReference type="Pfam" id="PF06699">
    <property type="entry name" value="PIG-F"/>
    <property type="match status" value="1"/>
</dbReference>
<comment type="pathway">
    <text evidence="2">Glycolipid biosynthesis; glycosylphosphatidylinositol-anchor biosynthesis.</text>
</comment>
<keyword evidence="10" id="KW-1185">Reference proteome</keyword>
<keyword evidence="5" id="KW-0256">Endoplasmic reticulum</keyword>
<evidence type="ECO:0000256" key="6">
    <source>
        <dbReference type="ARBA" id="ARBA00022989"/>
    </source>
</evidence>
<gene>
    <name evidence="9" type="ORF">chiPu_0009323</name>
</gene>
<evidence type="ECO:0008006" key="11">
    <source>
        <dbReference type="Google" id="ProtNLM"/>
    </source>
</evidence>
<keyword evidence="3" id="KW-0337">GPI-anchor biosynthesis</keyword>
<protein>
    <recommendedName>
        <fullName evidence="11">Phosphatidylinositol-glycan biosynthesis class F protein</fullName>
    </recommendedName>
</protein>
<evidence type="ECO:0000256" key="8">
    <source>
        <dbReference type="SAM" id="Phobius"/>
    </source>
</evidence>
<dbReference type="Proteomes" id="UP000287033">
    <property type="component" value="Unassembled WGS sequence"/>
</dbReference>
<dbReference type="OrthoDB" id="17366at2759"/>
<proteinExistence type="predicted"/>